<dbReference type="PANTHER" id="PTHR32039:SF7">
    <property type="entry name" value="COMPETENCE PROTEIN COMM"/>
    <property type="match status" value="1"/>
</dbReference>
<evidence type="ECO:0000256" key="2">
    <source>
        <dbReference type="ARBA" id="ARBA00022741"/>
    </source>
</evidence>
<keyword evidence="6" id="KW-1185">Reference proteome</keyword>
<dbReference type="SUPFAM" id="SSF52540">
    <property type="entry name" value="P-loop containing nucleoside triphosphate hydrolases"/>
    <property type="match status" value="1"/>
</dbReference>
<dbReference type="AlphaFoldDB" id="A0A518DF81"/>
<evidence type="ECO:0000313" key="6">
    <source>
        <dbReference type="Proteomes" id="UP000317429"/>
    </source>
</evidence>
<dbReference type="InterPro" id="IPR020568">
    <property type="entry name" value="Ribosomal_Su5_D2-typ_SF"/>
</dbReference>
<dbReference type="Pfam" id="PF01078">
    <property type="entry name" value="Mg_chelatase"/>
    <property type="match status" value="1"/>
</dbReference>
<protein>
    <submittedName>
        <fullName evidence="5">Competence protein ComM</fullName>
    </submittedName>
</protein>
<dbReference type="InterPro" id="IPR004482">
    <property type="entry name" value="Mg_chelat-rel"/>
</dbReference>
<dbReference type="InterPro" id="IPR003593">
    <property type="entry name" value="AAA+_ATPase"/>
</dbReference>
<dbReference type="InterPro" id="IPR045006">
    <property type="entry name" value="CHLI-like"/>
</dbReference>
<evidence type="ECO:0000259" key="4">
    <source>
        <dbReference type="SMART" id="SM00382"/>
    </source>
</evidence>
<dbReference type="Proteomes" id="UP000317429">
    <property type="component" value="Chromosome"/>
</dbReference>
<dbReference type="NCBIfam" id="TIGR00368">
    <property type="entry name" value="YifB family Mg chelatase-like AAA ATPase"/>
    <property type="match status" value="1"/>
</dbReference>
<dbReference type="InterPro" id="IPR001208">
    <property type="entry name" value="MCM_dom"/>
</dbReference>
<dbReference type="InterPro" id="IPR027417">
    <property type="entry name" value="P-loop_NTPase"/>
</dbReference>
<evidence type="ECO:0000256" key="1">
    <source>
        <dbReference type="ARBA" id="ARBA00006354"/>
    </source>
</evidence>
<dbReference type="SMART" id="SM00382">
    <property type="entry name" value="AAA"/>
    <property type="match status" value="1"/>
</dbReference>
<reference evidence="5 6" key="1">
    <citation type="submission" date="2019-02" db="EMBL/GenBank/DDBJ databases">
        <title>Deep-cultivation of Planctomycetes and their phenomic and genomic characterization uncovers novel biology.</title>
        <authorList>
            <person name="Wiegand S."/>
            <person name="Jogler M."/>
            <person name="Boedeker C."/>
            <person name="Pinto D."/>
            <person name="Vollmers J."/>
            <person name="Rivas-Marin E."/>
            <person name="Kohn T."/>
            <person name="Peeters S.H."/>
            <person name="Heuer A."/>
            <person name="Rast P."/>
            <person name="Oberbeckmann S."/>
            <person name="Bunk B."/>
            <person name="Jeske O."/>
            <person name="Meyerdierks A."/>
            <person name="Storesund J.E."/>
            <person name="Kallscheuer N."/>
            <person name="Luecker S."/>
            <person name="Lage O.M."/>
            <person name="Pohl T."/>
            <person name="Merkel B.J."/>
            <person name="Hornburger P."/>
            <person name="Mueller R.-W."/>
            <person name="Bruemmer F."/>
            <person name="Labrenz M."/>
            <person name="Spormann A.M."/>
            <person name="Op den Camp H."/>
            <person name="Overmann J."/>
            <person name="Amann R."/>
            <person name="Jetten M.S.M."/>
            <person name="Mascher T."/>
            <person name="Medema M.H."/>
            <person name="Devos D.P."/>
            <person name="Kaster A.-K."/>
            <person name="Ovreas L."/>
            <person name="Rohde M."/>
            <person name="Galperin M.Y."/>
            <person name="Jogler C."/>
        </authorList>
    </citation>
    <scope>NUCLEOTIDE SEQUENCE [LARGE SCALE GENOMIC DNA]</scope>
    <source>
        <strain evidence="5 6">Pla175</strain>
    </source>
</reference>
<dbReference type="RefSeq" id="WP_145287977.1">
    <property type="nucleotide sequence ID" value="NZ_CP036291.1"/>
</dbReference>
<dbReference type="GO" id="GO:0005524">
    <property type="term" value="F:ATP binding"/>
    <property type="evidence" value="ECO:0007669"/>
    <property type="project" value="UniProtKB-KW"/>
</dbReference>
<dbReference type="CDD" id="cd00009">
    <property type="entry name" value="AAA"/>
    <property type="match status" value="1"/>
</dbReference>
<evidence type="ECO:0000313" key="5">
    <source>
        <dbReference type="EMBL" id="QDU90120.1"/>
    </source>
</evidence>
<sequence length="512" mass="54900">MLAKLNTFSLMGIDALRVEAEVDVSPGAIPKTILVGLPEAAVRESTHRIERAMVNSGYVRPQDRIVINLAPAELPKQAASFDLPIALGVLAGSGQLKSDLLDRYAVVGELALDGSMRPVRGALSMAMAAAGQPGVEGLVVPSQNAGEAAVVEGVRVIPIDSLAQAAAFFAGQVDIEPHPSRLDELFAEHGAYEVDFADVRGQEMAKRAMTIAAAGAHNLLMVGPPGSGKTMLAKRAATILPGLEAEESIETTRIYSAVGRLRPGQPLLATRPFRAPHHTISNAGLVGGGSTPSPGEISLAHNGVLFLDELPEFNRQTLEVLRQPLEDGCVTISRALSSSQFPANFMLIASLNPCPCGYRNDPRRDCHCNVVQIERYMSKISGPLLDRIDLHIEVPAVPFQELTSASDGTSSAQMREQVVAARGRQRERFTGAATRTNGKMSSREVRRHCKLDDRGADLLKASVNHLGLSARAHDKVLRVARTIADLEGAGSIKPEHLSEAVNYRMLDRKLWS</sequence>
<dbReference type="SUPFAM" id="SSF54211">
    <property type="entry name" value="Ribosomal protein S5 domain 2-like"/>
    <property type="match status" value="1"/>
</dbReference>
<feature type="domain" description="AAA+ ATPase" evidence="4">
    <location>
        <begin position="215"/>
        <end position="398"/>
    </location>
</feature>
<dbReference type="Pfam" id="PF13541">
    <property type="entry name" value="ChlI"/>
    <property type="match status" value="1"/>
</dbReference>
<comment type="similarity">
    <text evidence="1">Belongs to the Mg-chelatase subunits D/I family. ComM subfamily.</text>
</comment>
<keyword evidence="3" id="KW-0067">ATP-binding</keyword>
<proteinExistence type="inferred from homology"/>
<evidence type="ECO:0000256" key="3">
    <source>
        <dbReference type="ARBA" id="ARBA00022840"/>
    </source>
</evidence>
<dbReference type="GO" id="GO:0003677">
    <property type="term" value="F:DNA binding"/>
    <property type="evidence" value="ECO:0007669"/>
    <property type="project" value="InterPro"/>
</dbReference>
<accession>A0A518DF81</accession>
<name>A0A518DF81_9BACT</name>
<dbReference type="InterPro" id="IPR000523">
    <property type="entry name" value="Mg_chelatse_chII-like_cat_dom"/>
</dbReference>
<dbReference type="OrthoDB" id="9813147at2"/>
<organism evidence="5 6">
    <name type="scientific">Pirellulimonas nuda</name>
    <dbReference type="NCBI Taxonomy" id="2528009"/>
    <lineage>
        <taxon>Bacteria</taxon>
        <taxon>Pseudomonadati</taxon>
        <taxon>Planctomycetota</taxon>
        <taxon>Planctomycetia</taxon>
        <taxon>Pirellulales</taxon>
        <taxon>Lacipirellulaceae</taxon>
        <taxon>Pirellulimonas</taxon>
    </lineage>
</organism>
<dbReference type="PANTHER" id="PTHR32039">
    <property type="entry name" value="MAGNESIUM-CHELATASE SUBUNIT CHLI"/>
    <property type="match status" value="1"/>
</dbReference>
<dbReference type="KEGG" id="pnd:Pla175_35210"/>
<dbReference type="Gene3D" id="3.40.50.300">
    <property type="entry name" value="P-loop containing nucleotide triphosphate hydrolases"/>
    <property type="match status" value="1"/>
</dbReference>
<dbReference type="Pfam" id="PF13335">
    <property type="entry name" value="Mg_chelatase_C"/>
    <property type="match status" value="1"/>
</dbReference>
<dbReference type="InterPro" id="IPR014721">
    <property type="entry name" value="Ribsml_uS5_D2-typ_fold_subgr"/>
</dbReference>
<gene>
    <name evidence="5" type="primary">comM</name>
    <name evidence="5" type="ORF">Pla175_35210</name>
</gene>
<dbReference type="InterPro" id="IPR025158">
    <property type="entry name" value="Mg_chelat-rel_C"/>
</dbReference>
<dbReference type="Gene3D" id="3.30.230.10">
    <property type="match status" value="1"/>
</dbReference>
<keyword evidence="2" id="KW-0547">Nucleotide-binding</keyword>
<dbReference type="PRINTS" id="PR01657">
    <property type="entry name" value="MCMFAMILY"/>
</dbReference>
<dbReference type="EMBL" id="CP036291">
    <property type="protein sequence ID" value="QDU90120.1"/>
    <property type="molecule type" value="Genomic_DNA"/>
</dbReference>